<dbReference type="Proteomes" id="UP000663829">
    <property type="component" value="Unassembled WGS sequence"/>
</dbReference>
<organism evidence="1 3">
    <name type="scientific">Didymodactylos carnosus</name>
    <dbReference type="NCBI Taxonomy" id="1234261"/>
    <lineage>
        <taxon>Eukaryota</taxon>
        <taxon>Metazoa</taxon>
        <taxon>Spiralia</taxon>
        <taxon>Gnathifera</taxon>
        <taxon>Rotifera</taxon>
        <taxon>Eurotatoria</taxon>
        <taxon>Bdelloidea</taxon>
        <taxon>Philodinida</taxon>
        <taxon>Philodinidae</taxon>
        <taxon>Didymodactylos</taxon>
    </lineage>
</organism>
<gene>
    <name evidence="1" type="ORF">GPM918_LOCUS31463</name>
    <name evidence="2" type="ORF">SRO942_LOCUS32107</name>
</gene>
<comment type="caution">
    <text evidence="1">The sequence shown here is derived from an EMBL/GenBank/DDBJ whole genome shotgun (WGS) entry which is preliminary data.</text>
</comment>
<dbReference type="EMBL" id="CAJNOQ010015504">
    <property type="protein sequence ID" value="CAF1362713.1"/>
    <property type="molecule type" value="Genomic_DNA"/>
</dbReference>
<feature type="non-terminal residue" evidence="1">
    <location>
        <position position="103"/>
    </location>
</feature>
<evidence type="ECO:0000313" key="3">
    <source>
        <dbReference type="Proteomes" id="UP000663829"/>
    </source>
</evidence>
<sequence length="103" mass="12603">MSCRHYHSSSDYDSLHHDRHYRDRFLRLPEDKPEGLNSKEEKNWDKATEKAWKNYKLSTELVQFKLPSTSYIIHYINTQTSKSYLWEMIHYVRDTQQFTIDDE</sequence>
<evidence type="ECO:0000313" key="1">
    <source>
        <dbReference type="EMBL" id="CAF1362713.1"/>
    </source>
</evidence>
<evidence type="ECO:0000313" key="2">
    <source>
        <dbReference type="EMBL" id="CAF4242698.1"/>
    </source>
</evidence>
<proteinExistence type="predicted"/>
<protein>
    <submittedName>
        <fullName evidence="1">Uncharacterized protein</fullName>
    </submittedName>
</protein>
<name>A0A815I3C5_9BILA</name>
<dbReference type="AlphaFoldDB" id="A0A815I3C5"/>
<dbReference type="EMBL" id="CAJOBC010071039">
    <property type="protein sequence ID" value="CAF4242698.1"/>
    <property type="molecule type" value="Genomic_DNA"/>
</dbReference>
<reference evidence="1" key="1">
    <citation type="submission" date="2021-02" db="EMBL/GenBank/DDBJ databases">
        <authorList>
            <person name="Nowell W R."/>
        </authorList>
    </citation>
    <scope>NUCLEOTIDE SEQUENCE</scope>
</reference>
<accession>A0A815I3C5</accession>
<keyword evidence="3" id="KW-1185">Reference proteome</keyword>
<dbReference type="Proteomes" id="UP000681722">
    <property type="component" value="Unassembled WGS sequence"/>
</dbReference>